<evidence type="ECO:0000256" key="3">
    <source>
        <dbReference type="ARBA" id="ARBA00022692"/>
    </source>
</evidence>
<feature type="transmembrane region" description="Helical" evidence="7">
    <location>
        <begin position="298"/>
        <end position="321"/>
    </location>
</feature>
<feature type="transmembrane region" description="Helical" evidence="7">
    <location>
        <begin position="67"/>
        <end position="83"/>
    </location>
</feature>
<feature type="transmembrane region" description="Helical" evidence="7">
    <location>
        <begin position="265"/>
        <end position="286"/>
    </location>
</feature>
<sequence length="423" mass="44502">MTVAIRPNPPVHEARAPQTRSGPGFTEFVAIIALMMAVTAISIDNLLPAFPAIEARFSVPDPNRLQLLVYVFMAGFGVAQLAYGPISDTFGRRKVLLTSLAIYVVGCGLAMVAPSFGWLLAARVIQGIGAAGGRVLSVAIVRDRFAGREMASVMSLTMMVFLIVPMIAPAIGGLMLALGSWVYVFVSMLALAFWLTVWFSLRMPETLHPEYRRPLSLGATWDAVRTTVTTRVSIGYASALGLLTGCIMGYVGSAQQVFDTGLYHLGPLFPLAFGLVAGAMGAATLINARIVRLLGMRALSHAGIIAFTLVAIAQVGVGLAYHGHPPLAAFLTILAANQFLMSFALPNFNALALEPLGAIAGTASSFVGFYTTILGAFSGYVIGQAFDGTVMPVGIGYAALGGLAVLVVLWTERGRLFRGGVAG</sequence>
<accession>A0AAJ1WTQ3</accession>
<dbReference type="GO" id="GO:0022857">
    <property type="term" value="F:transmembrane transporter activity"/>
    <property type="evidence" value="ECO:0007669"/>
    <property type="project" value="InterPro"/>
</dbReference>
<feature type="transmembrane region" description="Helical" evidence="7">
    <location>
        <begin position="357"/>
        <end position="383"/>
    </location>
</feature>
<evidence type="ECO:0000256" key="6">
    <source>
        <dbReference type="SAM" id="MobiDB-lite"/>
    </source>
</evidence>
<dbReference type="Pfam" id="PF07690">
    <property type="entry name" value="MFS_1"/>
    <property type="match status" value="1"/>
</dbReference>
<name>A0AAJ1WTQ3_9HYPH</name>
<evidence type="ECO:0000256" key="7">
    <source>
        <dbReference type="SAM" id="Phobius"/>
    </source>
</evidence>
<evidence type="ECO:0000313" key="10">
    <source>
        <dbReference type="Proteomes" id="UP001223420"/>
    </source>
</evidence>
<dbReference type="SUPFAM" id="SSF103473">
    <property type="entry name" value="MFS general substrate transporter"/>
    <property type="match status" value="1"/>
</dbReference>
<dbReference type="Gene3D" id="1.20.1720.10">
    <property type="entry name" value="Multidrug resistance protein D"/>
    <property type="match status" value="1"/>
</dbReference>
<feature type="transmembrane region" description="Helical" evidence="7">
    <location>
        <begin position="181"/>
        <end position="201"/>
    </location>
</feature>
<keyword evidence="2" id="KW-0813">Transport</keyword>
<dbReference type="InterPro" id="IPR011701">
    <property type="entry name" value="MFS"/>
</dbReference>
<dbReference type="PANTHER" id="PTHR23502:SF132">
    <property type="entry name" value="POLYAMINE TRANSPORTER 2-RELATED"/>
    <property type="match status" value="1"/>
</dbReference>
<keyword evidence="3 7" id="KW-0812">Transmembrane</keyword>
<dbReference type="Proteomes" id="UP001223420">
    <property type="component" value="Unassembled WGS sequence"/>
</dbReference>
<reference evidence="9" key="1">
    <citation type="submission" date="2023-07" db="EMBL/GenBank/DDBJ databases">
        <title>Genomic Encyclopedia of Type Strains, Phase IV (KMG-IV): sequencing the most valuable type-strain genomes for metagenomic binning, comparative biology and taxonomic classification.</title>
        <authorList>
            <person name="Goeker M."/>
        </authorList>
    </citation>
    <scope>NUCLEOTIDE SEQUENCE</scope>
    <source>
        <strain evidence="9">DSM 19569</strain>
    </source>
</reference>
<dbReference type="AlphaFoldDB" id="A0AAJ1WTQ3"/>
<feature type="transmembrane region" description="Helical" evidence="7">
    <location>
        <begin position="389"/>
        <end position="410"/>
    </location>
</feature>
<evidence type="ECO:0000313" key="9">
    <source>
        <dbReference type="EMBL" id="MDQ0542894.1"/>
    </source>
</evidence>
<feature type="transmembrane region" description="Helical" evidence="7">
    <location>
        <begin position="120"/>
        <end position="141"/>
    </location>
</feature>
<dbReference type="GO" id="GO:1990961">
    <property type="term" value="P:xenobiotic detoxification by transmembrane export across the plasma membrane"/>
    <property type="evidence" value="ECO:0007669"/>
    <property type="project" value="TreeGrafter"/>
</dbReference>
<dbReference type="PROSITE" id="PS50850">
    <property type="entry name" value="MFS"/>
    <property type="match status" value="1"/>
</dbReference>
<comment type="subcellular location">
    <subcellularLocation>
        <location evidence="1">Membrane</location>
        <topology evidence="1">Multi-pass membrane protein</topology>
    </subcellularLocation>
</comment>
<evidence type="ECO:0000256" key="1">
    <source>
        <dbReference type="ARBA" id="ARBA00004141"/>
    </source>
</evidence>
<proteinExistence type="predicted"/>
<feature type="transmembrane region" description="Helical" evidence="7">
    <location>
        <begin position="153"/>
        <end position="175"/>
    </location>
</feature>
<dbReference type="GO" id="GO:0005886">
    <property type="term" value="C:plasma membrane"/>
    <property type="evidence" value="ECO:0007669"/>
    <property type="project" value="TreeGrafter"/>
</dbReference>
<keyword evidence="4 7" id="KW-1133">Transmembrane helix</keyword>
<dbReference type="PANTHER" id="PTHR23502">
    <property type="entry name" value="MAJOR FACILITATOR SUPERFAMILY"/>
    <property type="match status" value="1"/>
</dbReference>
<feature type="transmembrane region" description="Helical" evidence="7">
    <location>
        <begin position="28"/>
        <end position="47"/>
    </location>
</feature>
<organism evidence="9 10">
    <name type="scientific">Methylobacterium brachiatum</name>
    <dbReference type="NCBI Taxonomy" id="269660"/>
    <lineage>
        <taxon>Bacteria</taxon>
        <taxon>Pseudomonadati</taxon>
        <taxon>Pseudomonadota</taxon>
        <taxon>Alphaproteobacteria</taxon>
        <taxon>Hyphomicrobiales</taxon>
        <taxon>Methylobacteriaceae</taxon>
        <taxon>Methylobacterium</taxon>
    </lineage>
</organism>
<gene>
    <name evidence="9" type="ORF">QO001_001812</name>
</gene>
<feature type="domain" description="Major facilitator superfamily (MFS) profile" evidence="8">
    <location>
        <begin position="28"/>
        <end position="413"/>
    </location>
</feature>
<feature type="transmembrane region" description="Helical" evidence="7">
    <location>
        <begin position="234"/>
        <end position="253"/>
    </location>
</feature>
<dbReference type="InterPro" id="IPR020846">
    <property type="entry name" value="MFS_dom"/>
</dbReference>
<evidence type="ECO:0000256" key="5">
    <source>
        <dbReference type="ARBA" id="ARBA00023136"/>
    </source>
</evidence>
<keyword evidence="5 7" id="KW-0472">Membrane</keyword>
<dbReference type="RefSeq" id="WP_230366942.1">
    <property type="nucleotide sequence ID" value="NZ_JAJALK010000008.1"/>
</dbReference>
<evidence type="ECO:0000256" key="4">
    <source>
        <dbReference type="ARBA" id="ARBA00022989"/>
    </source>
</evidence>
<feature type="transmembrane region" description="Helical" evidence="7">
    <location>
        <begin position="327"/>
        <end position="345"/>
    </location>
</feature>
<dbReference type="InterPro" id="IPR036259">
    <property type="entry name" value="MFS_trans_sf"/>
</dbReference>
<comment type="caution">
    <text evidence="9">The sequence shown here is derived from an EMBL/GenBank/DDBJ whole genome shotgun (WGS) entry which is preliminary data.</text>
</comment>
<feature type="transmembrane region" description="Helical" evidence="7">
    <location>
        <begin position="95"/>
        <end position="114"/>
    </location>
</feature>
<protein>
    <submittedName>
        <fullName evidence="9">DHA1 family bicyclomycin/chloramphenicol resistance-like MFS transporter</fullName>
    </submittedName>
</protein>
<evidence type="ECO:0000259" key="8">
    <source>
        <dbReference type="PROSITE" id="PS50850"/>
    </source>
</evidence>
<dbReference type="CDD" id="cd17320">
    <property type="entry name" value="MFS_MdfA_MDR_like"/>
    <property type="match status" value="1"/>
</dbReference>
<evidence type="ECO:0000256" key="2">
    <source>
        <dbReference type="ARBA" id="ARBA00022448"/>
    </source>
</evidence>
<feature type="region of interest" description="Disordered" evidence="6">
    <location>
        <begin position="1"/>
        <end position="20"/>
    </location>
</feature>
<dbReference type="EMBL" id="JAUSWL010000002">
    <property type="protein sequence ID" value="MDQ0542894.1"/>
    <property type="molecule type" value="Genomic_DNA"/>
</dbReference>